<dbReference type="AlphaFoldDB" id="A0AAW1IXQ2"/>
<accession>A0AAW1IXQ2</accession>
<reference evidence="2 3" key="1">
    <citation type="journal article" date="2024" name="BMC Genomics">
        <title>De novo assembly and annotation of Popillia japonica's genome with initial clues to its potential as an invasive pest.</title>
        <authorList>
            <person name="Cucini C."/>
            <person name="Boschi S."/>
            <person name="Funari R."/>
            <person name="Cardaioli E."/>
            <person name="Iannotti N."/>
            <person name="Marturano G."/>
            <person name="Paoli F."/>
            <person name="Bruttini M."/>
            <person name="Carapelli A."/>
            <person name="Frati F."/>
            <person name="Nardi F."/>
        </authorList>
    </citation>
    <scope>NUCLEOTIDE SEQUENCE [LARGE SCALE GENOMIC DNA]</scope>
    <source>
        <strain evidence="2">DMR45628</strain>
    </source>
</reference>
<sequence>MSLKINAIILHTFFWFQIGILTEFQPVYADSIENQTLQSQIGNEDYSFFLYRIKADDVFYPALLLSNYLVLTVKDIVTAKRTILCPINKNKCEAILASVPTDPTKNYSYAKVMRKKEGDLVLEKYSPKLNASNASCVAIGYQHAPINVNIDLNDTVTCSPTSCHHLDGVICEDKIIGVVAVNESESVLLPIKSLLDYGNDKSGITEFLKNSEKFQKELDSYVSVFDENIRVRSRGRSLVRNFVDFLSLMSMKYILEMLLYL</sequence>
<keyword evidence="1" id="KW-0732">Signal</keyword>
<gene>
    <name evidence="2" type="ORF">QE152_g33135</name>
</gene>
<feature type="signal peptide" evidence="1">
    <location>
        <begin position="1"/>
        <end position="29"/>
    </location>
</feature>
<evidence type="ECO:0000313" key="3">
    <source>
        <dbReference type="Proteomes" id="UP001458880"/>
    </source>
</evidence>
<comment type="caution">
    <text evidence="2">The sequence shown here is derived from an EMBL/GenBank/DDBJ whole genome shotgun (WGS) entry which is preliminary data.</text>
</comment>
<proteinExistence type="predicted"/>
<evidence type="ECO:0000256" key="1">
    <source>
        <dbReference type="SAM" id="SignalP"/>
    </source>
</evidence>
<feature type="chain" id="PRO_5043945944" evidence="1">
    <location>
        <begin position="30"/>
        <end position="261"/>
    </location>
</feature>
<organism evidence="2 3">
    <name type="scientific">Popillia japonica</name>
    <name type="common">Japanese beetle</name>
    <dbReference type="NCBI Taxonomy" id="7064"/>
    <lineage>
        <taxon>Eukaryota</taxon>
        <taxon>Metazoa</taxon>
        <taxon>Ecdysozoa</taxon>
        <taxon>Arthropoda</taxon>
        <taxon>Hexapoda</taxon>
        <taxon>Insecta</taxon>
        <taxon>Pterygota</taxon>
        <taxon>Neoptera</taxon>
        <taxon>Endopterygota</taxon>
        <taxon>Coleoptera</taxon>
        <taxon>Polyphaga</taxon>
        <taxon>Scarabaeiformia</taxon>
        <taxon>Scarabaeidae</taxon>
        <taxon>Rutelinae</taxon>
        <taxon>Popillia</taxon>
    </lineage>
</organism>
<name>A0AAW1IXQ2_POPJA</name>
<protein>
    <submittedName>
        <fullName evidence="2">Uncharacterized protein</fullName>
    </submittedName>
</protein>
<evidence type="ECO:0000313" key="2">
    <source>
        <dbReference type="EMBL" id="KAK9695045.1"/>
    </source>
</evidence>
<keyword evidence="3" id="KW-1185">Reference proteome</keyword>
<dbReference type="Proteomes" id="UP001458880">
    <property type="component" value="Unassembled WGS sequence"/>
</dbReference>
<dbReference type="EMBL" id="JASPKY010000493">
    <property type="protein sequence ID" value="KAK9695045.1"/>
    <property type="molecule type" value="Genomic_DNA"/>
</dbReference>